<dbReference type="PANTHER" id="PTHR30600">
    <property type="entry name" value="CYTOCHROME C PEROXIDASE-RELATED"/>
    <property type="match status" value="1"/>
</dbReference>
<sequence>MTVGLFFAFSCVERSQQPVTPDAYYHEKLDEMASQMLIVQNAPTLDEKRKAYKASRSAFKAIEPMLAFVDIENYETLNQPNLLQVEEEDLTNIRIKAPEGFQVIEELLFASRPDTALIARKANFVIQRAGLINKNTSLEALKPHHVLWAIRNSIVGTALTGLSGFDSPMLINSLNDATEVYQTLSFWLDSQKNRFSDPALHHSWQKELQKTIETLKKGEFDTFDRLEFIKNHTHLQLRLWNQTVADWNVSFPFSLALSNDADNLFEAESYNLKYFSDPNGPAPTPELLSLGKRLFYDQKLSANGKMSCGSCHQPKLAFTDGKKKSIGNQGQELLRNAPTLLYAGFQKGFFYDKRSNSLEAQITQVVNDENEFHSDLQTLQASITKDTTYRQQFFKAFKTTTIVEAQVRQAIASYIRSLAPFSSKLDRHFQSENEVLNEQEKLGFNLFMGKAACATCHFPPFFNGTVPPRWKDSELENLGVPATAENKKIDTDPGRFSLFHTEEKRFFFKTPTIRNVALTAPYMHNGVYDSLEQVMDFYNAGGGEGMGLQVPHQTLPPDSLGLDQEEIDAIIAFMHALNDDVAAVAAY</sequence>
<keyword evidence="10" id="KW-1185">Reference proteome</keyword>
<protein>
    <submittedName>
        <fullName evidence="9">Cytochrome c peroxidase</fullName>
    </submittedName>
</protein>
<reference evidence="9 10" key="1">
    <citation type="submission" date="2018-07" db="EMBL/GenBank/DDBJ databases">
        <title>Genomic Encyclopedia of Type Strains, Phase IV (KMG-IV): sequencing the most valuable type-strain genomes for metagenomic binning, comparative biology and taxonomic classification.</title>
        <authorList>
            <person name="Goeker M."/>
        </authorList>
    </citation>
    <scope>NUCLEOTIDE SEQUENCE [LARGE SCALE GENOMIC DNA]</scope>
    <source>
        <strain evidence="9 10">DSM 4134</strain>
    </source>
</reference>
<keyword evidence="6 7" id="KW-0408">Iron</keyword>
<evidence type="ECO:0000256" key="6">
    <source>
        <dbReference type="ARBA" id="ARBA00023004"/>
    </source>
</evidence>
<keyword evidence="3 7" id="KW-0479">Metal-binding</keyword>
<proteinExistence type="predicted"/>
<dbReference type="Pfam" id="PF03150">
    <property type="entry name" value="CCP_MauG"/>
    <property type="match status" value="1"/>
</dbReference>
<dbReference type="PANTHER" id="PTHR30600:SF10">
    <property type="entry name" value="BLL6722 PROTEIN"/>
    <property type="match status" value="1"/>
</dbReference>
<evidence type="ECO:0000259" key="8">
    <source>
        <dbReference type="PROSITE" id="PS51007"/>
    </source>
</evidence>
<keyword evidence="4" id="KW-0732">Signal</keyword>
<comment type="caution">
    <text evidence="9">The sequence shown here is derived from an EMBL/GenBank/DDBJ whole genome shotgun (WGS) entry which is preliminary data.</text>
</comment>
<dbReference type="InterPro" id="IPR036909">
    <property type="entry name" value="Cyt_c-like_dom_sf"/>
</dbReference>
<evidence type="ECO:0000313" key="10">
    <source>
        <dbReference type="Proteomes" id="UP000256779"/>
    </source>
</evidence>
<dbReference type="InterPro" id="IPR009056">
    <property type="entry name" value="Cyt_c-like_dom"/>
</dbReference>
<evidence type="ECO:0000256" key="1">
    <source>
        <dbReference type="ARBA" id="ARBA00004196"/>
    </source>
</evidence>
<dbReference type="InterPro" id="IPR038352">
    <property type="entry name" value="Imelysin_sf"/>
</dbReference>
<dbReference type="EMBL" id="QREG01000004">
    <property type="protein sequence ID" value="REE00987.1"/>
    <property type="molecule type" value="Genomic_DNA"/>
</dbReference>
<dbReference type="PROSITE" id="PS51007">
    <property type="entry name" value="CYTC"/>
    <property type="match status" value="2"/>
</dbReference>
<accession>A0A3D9L7Z0</accession>
<evidence type="ECO:0000256" key="3">
    <source>
        <dbReference type="ARBA" id="ARBA00022723"/>
    </source>
</evidence>
<evidence type="ECO:0000256" key="4">
    <source>
        <dbReference type="ARBA" id="ARBA00022729"/>
    </source>
</evidence>
<dbReference type="GO" id="GO:0030313">
    <property type="term" value="C:cell envelope"/>
    <property type="evidence" value="ECO:0007669"/>
    <property type="project" value="UniProtKB-SubCell"/>
</dbReference>
<feature type="domain" description="Cytochrome c" evidence="8">
    <location>
        <begin position="438"/>
        <end position="578"/>
    </location>
</feature>
<evidence type="ECO:0000256" key="5">
    <source>
        <dbReference type="ARBA" id="ARBA00023002"/>
    </source>
</evidence>
<dbReference type="SUPFAM" id="SSF46626">
    <property type="entry name" value="Cytochrome c"/>
    <property type="match status" value="2"/>
</dbReference>
<dbReference type="AlphaFoldDB" id="A0A3D9L7Z0"/>
<dbReference type="GO" id="GO:0004130">
    <property type="term" value="F:cytochrome-c peroxidase activity"/>
    <property type="evidence" value="ECO:0007669"/>
    <property type="project" value="TreeGrafter"/>
</dbReference>
<keyword evidence="9" id="KW-0575">Peroxidase</keyword>
<dbReference type="Gene3D" id="1.20.1420.20">
    <property type="entry name" value="M75 peptidase, HXXE motif"/>
    <property type="match status" value="1"/>
</dbReference>
<dbReference type="GO" id="GO:0020037">
    <property type="term" value="F:heme binding"/>
    <property type="evidence" value="ECO:0007669"/>
    <property type="project" value="InterPro"/>
</dbReference>
<evidence type="ECO:0000256" key="2">
    <source>
        <dbReference type="ARBA" id="ARBA00022617"/>
    </source>
</evidence>
<dbReference type="InterPro" id="IPR051395">
    <property type="entry name" value="Cytochrome_c_Peroxidase/MauG"/>
</dbReference>
<dbReference type="GO" id="GO:0009055">
    <property type="term" value="F:electron transfer activity"/>
    <property type="evidence" value="ECO:0007669"/>
    <property type="project" value="InterPro"/>
</dbReference>
<evidence type="ECO:0000313" key="9">
    <source>
        <dbReference type="EMBL" id="REE00987.1"/>
    </source>
</evidence>
<feature type="domain" description="Cytochrome c" evidence="8">
    <location>
        <begin position="286"/>
        <end position="419"/>
    </location>
</feature>
<comment type="subcellular location">
    <subcellularLocation>
        <location evidence="1">Cell envelope</location>
    </subcellularLocation>
</comment>
<dbReference type="InterPro" id="IPR004852">
    <property type="entry name" value="Di-haem_cyt_c_peroxidsae"/>
</dbReference>
<dbReference type="Proteomes" id="UP000256779">
    <property type="component" value="Unassembled WGS sequence"/>
</dbReference>
<keyword evidence="2 7" id="KW-0349">Heme</keyword>
<dbReference type="GO" id="GO:0046872">
    <property type="term" value="F:metal ion binding"/>
    <property type="evidence" value="ECO:0007669"/>
    <property type="project" value="UniProtKB-KW"/>
</dbReference>
<dbReference type="Gene3D" id="1.10.760.10">
    <property type="entry name" value="Cytochrome c-like domain"/>
    <property type="match status" value="2"/>
</dbReference>
<evidence type="ECO:0000256" key="7">
    <source>
        <dbReference type="PROSITE-ProRule" id="PRU00433"/>
    </source>
</evidence>
<gene>
    <name evidence="9" type="ORF">C7460_1046</name>
</gene>
<name>A0A3D9L7Z0_MARFU</name>
<keyword evidence="5" id="KW-0560">Oxidoreductase</keyword>
<organism evidence="9 10">
    <name type="scientific">Marinoscillum furvescens DSM 4134</name>
    <dbReference type="NCBI Taxonomy" id="1122208"/>
    <lineage>
        <taxon>Bacteria</taxon>
        <taxon>Pseudomonadati</taxon>
        <taxon>Bacteroidota</taxon>
        <taxon>Cytophagia</taxon>
        <taxon>Cytophagales</taxon>
        <taxon>Reichenbachiellaceae</taxon>
        <taxon>Marinoscillum</taxon>
    </lineage>
</organism>